<feature type="compositionally biased region" description="Polar residues" evidence="1">
    <location>
        <begin position="306"/>
        <end position="320"/>
    </location>
</feature>
<proteinExistence type="predicted"/>
<comment type="caution">
    <text evidence="2">The sequence shown here is derived from an EMBL/GenBank/DDBJ whole genome shotgun (WGS) entry which is preliminary data.</text>
</comment>
<protein>
    <submittedName>
        <fullName evidence="2">Uncharacterized protein</fullName>
    </submittedName>
</protein>
<keyword evidence="3" id="KW-1185">Reference proteome</keyword>
<gene>
    <name evidence="2" type="ORF">SBRCBS47491_000984</name>
</gene>
<evidence type="ECO:0000256" key="1">
    <source>
        <dbReference type="SAM" id="MobiDB-lite"/>
    </source>
</evidence>
<reference evidence="2 3" key="1">
    <citation type="submission" date="2024-01" db="EMBL/GenBank/DDBJ databases">
        <authorList>
            <person name="Allen C."/>
            <person name="Tagirdzhanova G."/>
        </authorList>
    </citation>
    <scope>NUCLEOTIDE SEQUENCE [LARGE SCALE GENOMIC DNA]</scope>
</reference>
<organism evidence="2 3">
    <name type="scientific">Sporothrix bragantina</name>
    <dbReference type="NCBI Taxonomy" id="671064"/>
    <lineage>
        <taxon>Eukaryota</taxon>
        <taxon>Fungi</taxon>
        <taxon>Dikarya</taxon>
        <taxon>Ascomycota</taxon>
        <taxon>Pezizomycotina</taxon>
        <taxon>Sordariomycetes</taxon>
        <taxon>Sordariomycetidae</taxon>
        <taxon>Ophiostomatales</taxon>
        <taxon>Ophiostomataceae</taxon>
        <taxon>Sporothrix</taxon>
    </lineage>
</organism>
<evidence type="ECO:0000313" key="3">
    <source>
        <dbReference type="Proteomes" id="UP001642406"/>
    </source>
</evidence>
<dbReference type="Proteomes" id="UP001642406">
    <property type="component" value="Unassembled WGS sequence"/>
</dbReference>
<evidence type="ECO:0000313" key="2">
    <source>
        <dbReference type="EMBL" id="CAK7211044.1"/>
    </source>
</evidence>
<name>A0ABP0AUU8_9PEZI</name>
<feature type="region of interest" description="Disordered" evidence="1">
    <location>
        <begin position="275"/>
        <end position="329"/>
    </location>
</feature>
<sequence length="451" mass="48631">MKLYYVFFRNAGAQAAPSSLIKRDDITDWTIRGLHWDCSEDSTLCVYGFSIAEETSDDAPNTPFFCHFTIDSEQGESIVRSSFSDVPCEESDNYLCSASWSDSGYMILTIDNVQESRRAYFGISDSEIEAGKFSATHHSPAYAVVPSSATVAVIPPNIHPRDYVDSEPEYEGDPENIDDDGYSAGDAASAAPKQYTTYEDPSSVVFAKEVFEDSSDTDAPASLVAGIISDTGESVPSTVNATVPDVDEAAVPDAAVDVPVDAPAATPVAVSVGTSVNTTQDLPDTPQDRVPGQFDAVPDCDDATDASIQDSDTASTSDGPTYSDGLPTVPGTPFTWSLRNVTRDVFYAPNAVSVDFMIDVLPDGQAIPCHIKVELDENVEPMFASWFLEKCENNDWYMSWGYNQMTDSAVATIINPDRTKEAWFGWDSVNALLPDIVLASAGPGIVQNCNC</sequence>
<dbReference type="EMBL" id="CAWUHC010000005">
    <property type="protein sequence ID" value="CAK7211044.1"/>
    <property type="molecule type" value="Genomic_DNA"/>
</dbReference>
<accession>A0ABP0AUU8</accession>